<feature type="binding site" evidence="4">
    <location>
        <position position="70"/>
    </location>
    <ligand>
        <name>Zn(2+)</name>
        <dbReference type="ChEBI" id="CHEBI:29105"/>
    </ligand>
</feature>
<evidence type="ECO:0000313" key="7">
    <source>
        <dbReference type="EnsemblMetazoa" id="AALFPA23_007319.P9698"/>
    </source>
</evidence>
<evidence type="ECO:0000259" key="6">
    <source>
        <dbReference type="PROSITE" id="PS51915"/>
    </source>
</evidence>
<dbReference type="Pfam" id="PF04500">
    <property type="entry name" value="FLYWCH"/>
    <property type="match status" value="1"/>
</dbReference>
<evidence type="ECO:0000256" key="3">
    <source>
        <dbReference type="ARBA" id="ARBA00022833"/>
    </source>
</evidence>
<dbReference type="GeneID" id="109429826"/>
<reference evidence="8" key="1">
    <citation type="journal article" date="2015" name="Proc. Natl. Acad. Sci. U.S.A.">
        <title>Genome sequence of the Asian Tiger mosquito, Aedes albopictus, reveals insights into its biology, genetics, and evolution.</title>
        <authorList>
            <person name="Chen X.G."/>
            <person name="Jiang X."/>
            <person name="Gu J."/>
            <person name="Xu M."/>
            <person name="Wu Y."/>
            <person name="Deng Y."/>
            <person name="Zhang C."/>
            <person name="Bonizzoni M."/>
            <person name="Dermauw W."/>
            <person name="Vontas J."/>
            <person name="Armbruster P."/>
            <person name="Huang X."/>
            <person name="Yang Y."/>
            <person name="Zhang H."/>
            <person name="He W."/>
            <person name="Peng H."/>
            <person name="Liu Y."/>
            <person name="Wu K."/>
            <person name="Chen J."/>
            <person name="Lirakis M."/>
            <person name="Topalis P."/>
            <person name="Van Leeuwen T."/>
            <person name="Hall A.B."/>
            <person name="Jiang X."/>
            <person name="Thorpe C."/>
            <person name="Mueller R.L."/>
            <person name="Sun C."/>
            <person name="Waterhouse R.M."/>
            <person name="Yan G."/>
            <person name="Tu Z.J."/>
            <person name="Fang X."/>
            <person name="James A.A."/>
        </authorList>
    </citation>
    <scope>NUCLEOTIDE SEQUENCE [LARGE SCALE GENOMIC DNA]</scope>
    <source>
        <strain evidence="8">Foshan</strain>
    </source>
</reference>
<dbReference type="PROSITE" id="PS51915">
    <property type="entry name" value="ZAD"/>
    <property type="match status" value="1"/>
</dbReference>
<proteinExistence type="predicted"/>
<evidence type="ECO:0000313" key="8">
    <source>
        <dbReference type="Proteomes" id="UP000069940"/>
    </source>
</evidence>
<feature type="compositionally biased region" description="Basic residues" evidence="5">
    <location>
        <begin position="309"/>
        <end position="325"/>
    </location>
</feature>
<feature type="region of interest" description="Disordered" evidence="5">
    <location>
        <begin position="105"/>
        <end position="128"/>
    </location>
</feature>
<evidence type="ECO:0000256" key="5">
    <source>
        <dbReference type="SAM" id="MobiDB-lite"/>
    </source>
</evidence>
<dbReference type="PANTHER" id="PTHR39942">
    <property type="entry name" value="BCDNA.LD26519-RELATED"/>
    <property type="match status" value="1"/>
</dbReference>
<keyword evidence="2 4" id="KW-0863">Zinc-finger</keyword>
<reference evidence="7" key="2">
    <citation type="submission" date="2025-05" db="UniProtKB">
        <authorList>
            <consortium name="EnsemblMetazoa"/>
        </authorList>
    </citation>
    <scope>IDENTIFICATION</scope>
    <source>
        <strain evidence="7">Foshan</strain>
    </source>
</reference>
<feature type="region of interest" description="Disordered" evidence="5">
    <location>
        <begin position="308"/>
        <end position="369"/>
    </location>
</feature>
<dbReference type="InterPro" id="IPR007588">
    <property type="entry name" value="Znf_FLYWCH"/>
</dbReference>
<keyword evidence="3 4" id="KW-0862">Zinc</keyword>
<feature type="binding site" evidence="4">
    <location>
        <position position="73"/>
    </location>
    <ligand>
        <name>Zn(2+)</name>
        <dbReference type="ChEBI" id="CHEBI:29105"/>
    </ligand>
</feature>
<name>A0ABM1YAE7_AEDAL</name>
<keyword evidence="8" id="KW-1185">Reference proteome</keyword>
<protein>
    <recommendedName>
        <fullName evidence="6">ZAD domain-containing protein</fullName>
    </recommendedName>
</protein>
<feature type="compositionally biased region" description="Polar residues" evidence="5">
    <location>
        <begin position="354"/>
        <end position="367"/>
    </location>
</feature>
<dbReference type="InterPro" id="IPR012934">
    <property type="entry name" value="Znf_AD"/>
</dbReference>
<dbReference type="RefSeq" id="XP_029713924.2">
    <property type="nucleotide sequence ID" value="XM_029858064.2"/>
</dbReference>
<dbReference type="PANTHER" id="PTHR39942:SF1">
    <property type="entry name" value="BCDNA.LD26519-RELATED"/>
    <property type="match status" value="1"/>
</dbReference>
<accession>A0ABM1YAE7</accession>
<evidence type="ECO:0000256" key="2">
    <source>
        <dbReference type="ARBA" id="ARBA00022771"/>
    </source>
</evidence>
<feature type="region of interest" description="Disordered" evidence="5">
    <location>
        <begin position="212"/>
        <end position="231"/>
    </location>
</feature>
<feature type="binding site" evidence="4">
    <location>
        <position position="26"/>
    </location>
    <ligand>
        <name>Zn(2+)</name>
        <dbReference type="ChEBI" id="CHEBI:29105"/>
    </ligand>
</feature>
<dbReference type="Gene3D" id="3.40.1800.20">
    <property type="match status" value="1"/>
</dbReference>
<dbReference type="SMART" id="SM00868">
    <property type="entry name" value="zf-AD"/>
    <property type="match status" value="1"/>
</dbReference>
<dbReference type="Pfam" id="PF07776">
    <property type="entry name" value="zf-AD"/>
    <property type="match status" value="1"/>
</dbReference>
<feature type="binding site" evidence="4">
    <location>
        <position position="23"/>
    </location>
    <ligand>
        <name>Zn(2+)</name>
        <dbReference type="ChEBI" id="CHEBI:29105"/>
    </ligand>
</feature>
<dbReference type="Gene3D" id="2.20.25.240">
    <property type="match status" value="2"/>
</dbReference>
<dbReference type="Proteomes" id="UP000069940">
    <property type="component" value="Unassembled WGS sequence"/>
</dbReference>
<sequence length="430" mass="48407">MDGPQRNGFGNALIREYASETFCRLCFSQIHELHRLFPPSGQPNKLLVQKIEYCTNVGITFTKDSNACICTKCIALLEEFFRFKQLCNANEQWLKIDGNGDHVAPGRKSPVIADHPSPSTPPRDSYSSSCSLITINSEENVDSDGLPNDDTLQSSCCIDETVVKMEESAEEISFLNNDTNVVTSSGHCMRARRPTTRILQKMPENAMTTITIKSESDSDGEASTSESSDCREFSPVVEHVEGGPDGSQGFSLVRGTKSRKNRLYLVYGTYRYSNRNNDGKIWHCTHRAPAGCRAMVMLEKNRVIELNNHRHNHPPPVMRGRKKINPKTPSAEEKSNVKISLVLKKEKEPRHPPTTRSTHQNTRQSEGNKWFIKANRKTVDGFTYTFCGLRKDGIIRMKCISKGCTGRVYMYSNGDLIKINEEHNHPPHVP</sequence>
<evidence type="ECO:0000256" key="1">
    <source>
        <dbReference type="ARBA" id="ARBA00022723"/>
    </source>
</evidence>
<dbReference type="EnsemblMetazoa" id="AALFPA23_007319.R9698">
    <property type="protein sequence ID" value="AALFPA23_007319.P9698"/>
    <property type="gene ID" value="AALFPA23_007319"/>
</dbReference>
<evidence type="ECO:0000256" key="4">
    <source>
        <dbReference type="PROSITE-ProRule" id="PRU01263"/>
    </source>
</evidence>
<feature type="domain" description="ZAD" evidence="6">
    <location>
        <begin position="21"/>
        <end position="97"/>
    </location>
</feature>
<dbReference type="SUPFAM" id="SSF57716">
    <property type="entry name" value="Glucocorticoid receptor-like (DNA-binding domain)"/>
    <property type="match status" value="1"/>
</dbReference>
<organism evidence="7 8">
    <name type="scientific">Aedes albopictus</name>
    <name type="common">Asian tiger mosquito</name>
    <name type="synonym">Stegomyia albopicta</name>
    <dbReference type="NCBI Taxonomy" id="7160"/>
    <lineage>
        <taxon>Eukaryota</taxon>
        <taxon>Metazoa</taxon>
        <taxon>Ecdysozoa</taxon>
        <taxon>Arthropoda</taxon>
        <taxon>Hexapoda</taxon>
        <taxon>Insecta</taxon>
        <taxon>Pterygota</taxon>
        <taxon>Neoptera</taxon>
        <taxon>Endopterygota</taxon>
        <taxon>Diptera</taxon>
        <taxon>Nematocera</taxon>
        <taxon>Culicoidea</taxon>
        <taxon>Culicidae</taxon>
        <taxon>Culicinae</taxon>
        <taxon>Aedini</taxon>
        <taxon>Aedes</taxon>
        <taxon>Stegomyia</taxon>
    </lineage>
</organism>
<keyword evidence="1 4" id="KW-0479">Metal-binding</keyword>